<keyword evidence="10" id="KW-1185">Reference proteome</keyword>
<dbReference type="SUPFAM" id="SSF53448">
    <property type="entry name" value="Nucleotide-diphospho-sugar transferases"/>
    <property type="match status" value="1"/>
</dbReference>
<dbReference type="GO" id="GO:0016020">
    <property type="term" value="C:membrane"/>
    <property type="evidence" value="ECO:0007669"/>
    <property type="project" value="UniProtKB-SubCell"/>
</dbReference>
<evidence type="ECO:0000256" key="2">
    <source>
        <dbReference type="ARBA" id="ARBA00022676"/>
    </source>
</evidence>
<keyword evidence="3 9" id="KW-0808">Transferase</keyword>
<dbReference type="PANTHER" id="PTHR47844">
    <property type="entry name" value="SYNTHASE CPS1, PUTATIVE (AFU_ORTHOLOGUE AFUA_7G02500)-RELATED"/>
    <property type="match status" value="1"/>
</dbReference>
<accession>A0AAJ0B6V7</accession>
<evidence type="ECO:0000313" key="9">
    <source>
        <dbReference type="EMBL" id="KAK1752776.1"/>
    </source>
</evidence>
<dbReference type="PANTHER" id="PTHR47844:SF1">
    <property type="entry name" value="EXOSTOSIN-LIKE 2"/>
    <property type="match status" value="1"/>
</dbReference>
<evidence type="ECO:0000256" key="8">
    <source>
        <dbReference type="SAM" id="Phobius"/>
    </source>
</evidence>
<dbReference type="InterPro" id="IPR052427">
    <property type="entry name" value="Glycosyltrans_GT2/GT47"/>
</dbReference>
<feature type="transmembrane region" description="Helical" evidence="8">
    <location>
        <begin position="315"/>
        <end position="337"/>
    </location>
</feature>
<dbReference type="EMBL" id="MU839839">
    <property type="protein sequence ID" value="KAK1752776.1"/>
    <property type="molecule type" value="Genomic_DNA"/>
</dbReference>
<evidence type="ECO:0000256" key="7">
    <source>
        <dbReference type="ARBA" id="ARBA00023180"/>
    </source>
</evidence>
<evidence type="ECO:0000256" key="4">
    <source>
        <dbReference type="ARBA" id="ARBA00022692"/>
    </source>
</evidence>
<protein>
    <submittedName>
        <fullName evidence="9">Nucleotide-diphospho-sugar transferase</fullName>
    </submittedName>
</protein>
<evidence type="ECO:0000256" key="3">
    <source>
        <dbReference type="ARBA" id="ARBA00022679"/>
    </source>
</evidence>
<keyword evidence="6 8" id="KW-0472">Membrane</keyword>
<dbReference type="AlphaFoldDB" id="A0AAJ0B6V7"/>
<proteinExistence type="predicted"/>
<sequence length="416" mass="48123">MGDWWVSLFTGLFLFRYLRFVVNCIGYFCYRPAKAPTGRRKFSNKDVSVILPTIDPTGPDFQECIRTCAQNSPKAIFVVTTAGERFETTKKIVEPFRKEFPSTKFKVLESEIANKRRQVAVAIPHVKTALTLMLDDHVFWGPHFLQSAVLPFEDDTVGLVGTNKMARRVPNLGLTARFFNMLGCLYLTRHNFEIRATNAIDGGVFVISARTCIIRTRIITDQQFLDGYKNEMFFFGKYGPLNPDDDNFLTRYVVRQGWRIKVQYTPEACIETTVGIAQPIVTKFLGQCLRWARTTWRSNACSLFTDRSIWSFQPWCVYAVFLSSFTNFAFFVDGGLMGLLLKSSLGSLRFFGVPTPYLLMMWILFTKLVKVLPYFWQYPQDLPFFIGYLGFAYYHSYIKVKSLFTFWDCQWTGRNL</sequence>
<dbReference type="InterPro" id="IPR029044">
    <property type="entry name" value="Nucleotide-diphossugar_trans"/>
</dbReference>
<keyword evidence="4 8" id="KW-0812">Transmembrane</keyword>
<comment type="caution">
    <text evidence="9">The sequence shown here is derived from an EMBL/GenBank/DDBJ whole genome shotgun (WGS) entry which is preliminary data.</text>
</comment>
<dbReference type="Proteomes" id="UP001239445">
    <property type="component" value="Unassembled WGS sequence"/>
</dbReference>
<comment type="subcellular location">
    <subcellularLocation>
        <location evidence="1">Membrane</location>
    </subcellularLocation>
</comment>
<evidence type="ECO:0000313" key="10">
    <source>
        <dbReference type="Proteomes" id="UP001239445"/>
    </source>
</evidence>
<keyword evidence="2" id="KW-0328">Glycosyltransferase</keyword>
<reference evidence="9" key="1">
    <citation type="submission" date="2023-06" db="EMBL/GenBank/DDBJ databases">
        <title>Genome-scale phylogeny and comparative genomics of the fungal order Sordariales.</title>
        <authorList>
            <consortium name="Lawrence Berkeley National Laboratory"/>
            <person name="Hensen N."/>
            <person name="Bonometti L."/>
            <person name="Westerberg I."/>
            <person name="Brannstrom I.O."/>
            <person name="Guillou S."/>
            <person name="Cros-Aarteil S."/>
            <person name="Calhoun S."/>
            <person name="Haridas S."/>
            <person name="Kuo A."/>
            <person name="Mondo S."/>
            <person name="Pangilinan J."/>
            <person name="Riley R."/>
            <person name="Labutti K."/>
            <person name="Andreopoulos B."/>
            <person name="Lipzen A."/>
            <person name="Chen C."/>
            <person name="Yanf M."/>
            <person name="Daum C."/>
            <person name="Ng V."/>
            <person name="Clum A."/>
            <person name="Steindorff A."/>
            <person name="Ohm R."/>
            <person name="Martin F."/>
            <person name="Silar P."/>
            <person name="Natvig D."/>
            <person name="Lalanne C."/>
            <person name="Gautier V."/>
            <person name="Ament-Velasquez S.L."/>
            <person name="Kruys A."/>
            <person name="Hutchinson M.I."/>
            <person name="Powell A.J."/>
            <person name="Barry K."/>
            <person name="Miller A.N."/>
            <person name="Grigoriev I.V."/>
            <person name="Debuchy R."/>
            <person name="Gladieux P."/>
            <person name="Thoren M.H."/>
            <person name="Johannesson H."/>
        </authorList>
    </citation>
    <scope>NUCLEOTIDE SEQUENCE</scope>
    <source>
        <strain evidence="9">PSN4</strain>
    </source>
</reference>
<keyword evidence="5 8" id="KW-1133">Transmembrane helix</keyword>
<evidence type="ECO:0000256" key="5">
    <source>
        <dbReference type="ARBA" id="ARBA00022989"/>
    </source>
</evidence>
<evidence type="ECO:0000256" key="6">
    <source>
        <dbReference type="ARBA" id="ARBA00023136"/>
    </source>
</evidence>
<keyword evidence="7" id="KW-0325">Glycoprotein</keyword>
<dbReference type="Gene3D" id="3.90.550.10">
    <property type="entry name" value="Spore Coat Polysaccharide Biosynthesis Protein SpsA, Chain A"/>
    <property type="match status" value="1"/>
</dbReference>
<gene>
    <name evidence="9" type="ORF">QBC47DRAFT_305285</name>
</gene>
<dbReference type="GO" id="GO:0016757">
    <property type="term" value="F:glycosyltransferase activity"/>
    <property type="evidence" value="ECO:0007669"/>
    <property type="project" value="UniProtKB-KW"/>
</dbReference>
<evidence type="ECO:0000256" key="1">
    <source>
        <dbReference type="ARBA" id="ARBA00004370"/>
    </source>
</evidence>
<organism evidence="9 10">
    <name type="scientific">Echria macrotheca</name>
    <dbReference type="NCBI Taxonomy" id="438768"/>
    <lineage>
        <taxon>Eukaryota</taxon>
        <taxon>Fungi</taxon>
        <taxon>Dikarya</taxon>
        <taxon>Ascomycota</taxon>
        <taxon>Pezizomycotina</taxon>
        <taxon>Sordariomycetes</taxon>
        <taxon>Sordariomycetidae</taxon>
        <taxon>Sordariales</taxon>
        <taxon>Schizotheciaceae</taxon>
        <taxon>Echria</taxon>
    </lineage>
</organism>
<feature type="non-terminal residue" evidence="9">
    <location>
        <position position="416"/>
    </location>
</feature>
<name>A0AAJ0B6V7_9PEZI</name>
<dbReference type="Pfam" id="PF13641">
    <property type="entry name" value="Glyco_tranf_2_3"/>
    <property type="match status" value="1"/>
</dbReference>